<organism evidence="1 2">
    <name type="scientific">Nesidiocoris tenuis</name>
    <dbReference type="NCBI Taxonomy" id="355587"/>
    <lineage>
        <taxon>Eukaryota</taxon>
        <taxon>Metazoa</taxon>
        <taxon>Ecdysozoa</taxon>
        <taxon>Arthropoda</taxon>
        <taxon>Hexapoda</taxon>
        <taxon>Insecta</taxon>
        <taxon>Pterygota</taxon>
        <taxon>Neoptera</taxon>
        <taxon>Paraneoptera</taxon>
        <taxon>Hemiptera</taxon>
        <taxon>Heteroptera</taxon>
        <taxon>Panheteroptera</taxon>
        <taxon>Cimicomorpha</taxon>
        <taxon>Miridae</taxon>
        <taxon>Dicyphina</taxon>
        <taxon>Nesidiocoris</taxon>
    </lineage>
</organism>
<reference evidence="1 2" key="1">
    <citation type="submission" date="2020-02" db="EMBL/GenBank/DDBJ databases">
        <authorList>
            <person name="Ferguson B K."/>
        </authorList>
    </citation>
    <scope>NUCLEOTIDE SEQUENCE [LARGE SCALE GENOMIC DNA]</scope>
</reference>
<sequence length="55" mass="6343">LSIIRATSMRLRNGRSQVKALGSKMEPDCHQWRIKPPSAWSAWKRRNTPSLPTKL</sequence>
<keyword evidence="2" id="KW-1185">Reference proteome</keyword>
<proteinExistence type="predicted"/>
<dbReference type="AlphaFoldDB" id="A0A6H5GYP6"/>
<evidence type="ECO:0000313" key="1">
    <source>
        <dbReference type="EMBL" id="CAB0009804.1"/>
    </source>
</evidence>
<name>A0A6H5GYP6_9HEMI</name>
<gene>
    <name evidence="1" type="ORF">NTEN_LOCUS14891</name>
</gene>
<dbReference type="Proteomes" id="UP000479000">
    <property type="component" value="Unassembled WGS sequence"/>
</dbReference>
<evidence type="ECO:0000313" key="2">
    <source>
        <dbReference type="Proteomes" id="UP000479000"/>
    </source>
</evidence>
<accession>A0A6H5GYP6</accession>
<feature type="non-terminal residue" evidence="1">
    <location>
        <position position="1"/>
    </location>
</feature>
<dbReference type="EMBL" id="CADCXU010022287">
    <property type="protein sequence ID" value="CAB0009804.1"/>
    <property type="molecule type" value="Genomic_DNA"/>
</dbReference>
<protein>
    <submittedName>
        <fullName evidence="1">Uncharacterized protein</fullName>
    </submittedName>
</protein>